<evidence type="ECO:0000259" key="3">
    <source>
        <dbReference type="PROSITE" id="PS50110"/>
    </source>
</evidence>
<keyword evidence="5" id="KW-1185">Reference proteome</keyword>
<organism evidence="4 5">
    <name type="scientific">Rhodococcus ruber</name>
    <dbReference type="NCBI Taxonomy" id="1830"/>
    <lineage>
        <taxon>Bacteria</taxon>
        <taxon>Bacillati</taxon>
        <taxon>Actinomycetota</taxon>
        <taxon>Actinomycetes</taxon>
        <taxon>Mycobacteriales</taxon>
        <taxon>Nocardiaceae</taxon>
        <taxon>Rhodococcus</taxon>
    </lineage>
</organism>
<evidence type="ECO:0000256" key="1">
    <source>
        <dbReference type="ARBA" id="ARBA00023125"/>
    </source>
</evidence>
<feature type="domain" description="Response regulatory" evidence="3">
    <location>
        <begin position="1"/>
        <end position="111"/>
    </location>
</feature>
<dbReference type="InterPro" id="IPR039420">
    <property type="entry name" value="WalR-like"/>
</dbReference>
<dbReference type="Gene3D" id="3.40.50.2300">
    <property type="match status" value="1"/>
</dbReference>
<keyword evidence="2" id="KW-0597">Phosphoprotein</keyword>
<evidence type="ECO:0000313" key="5">
    <source>
        <dbReference type="Proteomes" id="UP001081071"/>
    </source>
</evidence>
<evidence type="ECO:0000256" key="2">
    <source>
        <dbReference type="PROSITE-ProRule" id="PRU00169"/>
    </source>
</evidence>
<dbReference type="InterPro" id="IPR000792">
    <property type="entry name" value="Tscrpt_reg_LuxR_C"/>
</dbReference>
<accession>A0ABT4MPI1</accession>
<dbReference type="PROSITE" id="PS00622">
    <property type="entry name" value="HTH_LUXR_1"/>
    <property type="match status" value="1"/>
</dbReference>
<sequence length="213" mass="22915">MVDDHQSPVWGIERVLGTCADIVWVGSAQTVSGLLCRSPDMDVVVLDLRLADGSTPQGNVERLQSAGAHVLVYTSGEYPELLRSAAKAGVSGVVLKAAPQEQVIAAVRAAGRGDTVLGTEWAAALDADPDLDAVQLSPQLQRVLALYAAGETSAQVAREIGVQVDTVHEYLKRIRDKYAQAGRPAQSKLELFKRAVEDGWLPMPARAPRIRRR</sequence>
<proteinExistence type="predicted"/>
<reference evidence="4" key="1">
    <citation type="submission" date="2022-12" db="EMBL/GenBank/DDBJ databases">
        <authorList>
            <person name="Krivoruchko A.V."/>
            <person name="Elkin A."/>
        </authorList>
    </citation>
    <scope>NUCLEOTIDE SEQUENCE</scope>
    <source>
        <strain evidence="4">IEGM 1391</strain>
    </source>
</reference>
<dbReference type="InterPro" id="IPR011006">
    <property type="entry name" value="CheY-like_superfamily"/>
</dbReference>
<keyword evidence="1" id="KW-0238">DNA-binding</keyword>
<feature type="modified residue" description="4-aspartylphosphate" evidence="2">
    <location>
        <position position="47"/>
    </location>
</feature>
<dbReference type="PANTHER" id="PTHR43214:SF43">
    <property type="entry name" value="TWO-COMPONENT RESPONSE REGULATOR"/>
    <property type="match status" value="1"/>
</dbReference>
<gene>
    <name evidence="4" type="ORF">O4220_24085</name>
</gene>
<dbReference type="Proteomes" id="UP001081071">
    <property type="component" value="Unassembled WGS sequence"/>
</dbReference>
<dbReference type="PROSITE" id="PS50110">
    <property type="entry name" value="RESPONSE_REGULATORY"/>
    <property type="match status" value="1"/>
</dbReference>
<name>A0ABT4MPI1_9NOCA</name>
<dbReference type="InterPro" id="IPR016032">
    <property type="entry name" value="Sig_transdc_resp-reg_C-effctor"/>
</dbReference>
<dbReference type="SUPFAM" id="SSF52172">
    <property type="entry name" value="CheY-like"/>
    <property type="match status" value="1"/>
</dbReference>
<dbReference type="InterPro" id="IPR001789">
    <property type="entry name" value="Sig_transdc_resp-reg_receiver"/>
</dbReference>
<dbReference type="EMBL" id="JAPWIJ010000012">
    <property type="protein sequence ID" value="MCZ4521611.1"/>
    <property type="molecule type" value="Genomic_DNA"/>
</dbReference>
<protein>
    <submittedName>
        <fullName evidence="4">Response regulator transcription factor</fullName>
    </submittedName>
</protein>
<dbReference type="PANTHER" id="PTHR43214">
    <property type="entry name" value="TWO-COMPONENT RESPONSE REGULATOR"/>
    <property type="match status" value="1"/>
</dbReference>
<evidence type="ECO:0000313" key="4">
    <source>
        <dbReference type="EMBL" id="MCZ4521611.1"/>
    </source>
</evidence>
<dbReference type="SUPFAM" id="SSF46894">
    <property type="entry name" value="C-terminal effector domain of the bipartite response regulators"/>
    <property type="match status" value="1"/>
</dbReference>
<comment type="caution">
    <text evidence="4">The sequence shown here is derived from an EMBL/GenBank/DDBJ whole genome shotgun (WGS) entry which is preliminary data.</text>
</comment>